<comment type="caution">
    <text evidence="2">The sequence shown here is derived from an EMBL/GenBank/DDBJ whole genome shotgun (WGS) entry which is preliminary data.</text>
</comment>
<dbReference type="SUPFAM" id="SSF46565">
    <property type="entry name" value="Chaperone J-domain"/>
    <property type="match status" value="1"/>
</dbReference>
<dbReference type="PANTHER" id="PTHR23172:SF76">
    <property type="entry name" value="AUXILIN-RELATED PROTEIN 1-LIKE"/>
    <property type="match status" value="1"/>
</dbReference>
<feature type="region of interest" description="Disordered" evidence="1">
    <location>
        <begin position="160"/>
        <end position="179"/>
    </location>
</feature>
<keyword evidence="3" id="KW-1185">Reference proteome</keyword>
<dbReference type="AlphaFoldDB" id="A0AA88WK12"/>
<dbReference type="GO" id="GO:0031982">
    <property type="term" value="C:vesicle"/>
    <property type="evidence" value="ECO:0007669"/>
    <property type="project" value="TreeGrafter"/>
</dbReference>
<dbReference type="Proteomes" id="UP001188597">
    <property type="component" value="Unassembled WGS sequence"/>
</dbReference>
<feature type="region of interest" description="Disordered" evidence="1">
    <location>
        <begin position="325"/>
        <end position="356"/>
    </location>
</feature>
<dbReference type="GO" id="GO:0005737">
    <property type="term" value="C:cytoplasm"/>
    <property type="evidence" value="ECO:0007669"/>
    <property type="project" value="TreeGrafter"/>
</dbReference>
<evidence type="ECO:0008006" key="4">
    <source>
        <dbReference type="Google" id="ProtNLM"/>
    </source>
</evidence>
<feature type="compositionally biased region" description="Low complexity" evidence="1">
    <location>
        <begin position="285"/>
        <end position="296"/>
    </location>
</feature>
<reference evidence="2" key="1">
    <citation type="submission" date="2022-12" db="EMBL/GenBank/DDBJ databases">
        <title>Draft genome assemblies for two species of Escallonia (Escalloniales).</title>
        <authorList>
            <person name="Chanderbali A."/>
            <person name="Dervinis C."/>
            <person name="Anghel I."/>
            <person name="Soltis D."/>
            <person name="Soltis P."/>
            <person name="Zapata F."/>
        </authorList>
    </citation>
    <scope>NUCLEOTIDE SEQUENCE</scope>
    <source>
        <strain evidence="2">UCBG64.0493</strain>
        <tissue evidence="2">Leaf</tissue>
    </source>
</reference>
<dbReference type="Gene3D" id="1.10.287.110">
    <property type="entry name" value="DnaJ domain"/>
    <property type="match status" value="1"/>
</dbReference>
<name>A0AA88WK12_9ASTE</name>
<evidence type="ECO:0000313" key="2">
    <source>
        <dbReference type="EMBL" id="KAK3029186.1"/>
    </source>
</evidence>
<dbReference type="EMBL" id="JAVXUP010000390">
    <property type="protein sequence ID" value="KAK3029186.1"/>
    <property type="molecule type" value="Genomic_DNA"/>
</dbReference>
<evidence type="ECO:0000313" key="3">
    <source>
        <dbReference type="Proteomes" id="UP001188597"/>
    </source>
</evidence>
<proteinExistence type="predicted"/>
<sequence>MDQFGVLVESIGFKAQGKSAPMADLKSNDNKSGISSNAFPLNLGNHKPNSVDGSYDFDNLFVFHSSSKPQNYGYEDAFGGPDLNFKQSDANSVFDMDSVFKGSGGSFGDLLGNFGDMGLDSGEIKRDSGGQKGDSSKLEEFRRDLVDDLLRNFGDMGFKSNEIKRNSGGQGGNSAKFSNLRKDSVDDLLGDFGGKRPEFNENASKFDDLRMDSGDDLLGNFGRMPPVHNATASKFDGLSRDSGDDLLGNFGGARSEADGSRRSSGGGRGGNASQVDDLLSGFGGSSPSSNGASEFGNDLESFFSMGGRSSSVQSPTDTAEDSVFDTLFQDGGGSKVKETSSHAASSTREEPSVTSIPGDFSFLFGMGVAPPSGEFEEMEGESEERRRARLNHHLRTQKRMAKALDEKNQRDLQTQREQEERHRLAETLDDDIKRWAAGKEGNLRALLSSLQDVLWPQCGWQRVSLTDLITSISVKKVYYKATLFVHPDKVQQKGANLRQKYIAEKVFDLLKVSYNYFEDPTDMESKITISSLLNFIFHFSCISK</sequence>
<dbReference type="GO" id="GO:0072318">
    <property type="term" value="P:clathrin coat disassembly"/>
    <property type="evidence" value="ECO:0007669"/>
    <property type="project" value="TreeGrafter"/>
</dbReference>
<dbReference type="InterPro" id="IPR036869">
    <property type="entry name" value="J_dom_sf"/>
</dbReference>
<organism evidence="2 3">
    <name type="scientific">Escallonia herrerae</name>
    <dbReference type="NCBI Taxonomy" id="1293975"/>
    <lineage>
        <taxon>Eukaryota</taxon>
        <taxon>Viridiplantae</taxon>
        <taxon>Streptophyta</taxon>
        <taxon>Embryophyta</taxon>
        <taxon>Tracheophyta</taxon>
        <taxon>Spermatophyta</taxon>
        <taxon>Magnoliopsida</taxon>
        <taxon>eudicotyledons</taxon>
        <taxon>Gunneridae</taxon>
        <taxon>Pentapetalae</taxon>
        <taxon>asterids</taxon>
        <taxon>campanulids</taxon>
        <taxon>Escalloniales</taxon>
        <taxon>Escalloniaceae</taxon>
        <taxon>Escallonia</taxon>
    </lineage>
</organism>
<evidence type="ECO:0000256" key="1">
    <source>
        <dbReference type="SAM" id="MobiDB-lite"/>
    </source>
</evidence>
<accession>A0AA88WK12</accession>
<dbReference type="GO" id="GO:0030276">
    <property type="term" value="F:clathrin binding"/>
    <property type="evidence" value="ECO:0007669"/>
    <property type="project" value="TreeGrafter"/>
</dbReference>
<dbReference type="GO" id="GO:0072583">
    <property type="term" value="P:clathrin-dependent endocytosis"/>
    <property type="evidence" value="ECO:0007669"/>
    <property type="project" value="TreeGrafter"/>
</dbReference>
<dbReference type="PANTHER" id="PTHR23172">
    <property type="entry name" value="AUXILIN/CYCLIN G-ASSOCIATED KINASE-RELATED"/>
    <property type="match status" value="1"/>
</dbReference>
<protein>
    <recommendedName>
        <fullName evidence="4">Auxilin-related protein 1</fullName>
    </recommendedName>
</protein>
<feature type="region of interest" description="Disordered" evidence="1">
    <location>
        <begin position="246"/>
        <end position="297"/>
    </location>
</feature>
<gene>
    <name evidence="2" type="ORF">RJ639_038738</name>
</gene>